<evidence type="ECO:0000256" key="2">
    <source>
        <dbReference type="ARBA" id="ARBA00004496"/>
    </source>
</evidence>
<keyword evidence="5" id="KW-0444">Lipid biosynthesis</keyword>
<dbReference type="Gene3D" id="3.10.129.10">
    <property type="entry name" value="Hotdog Thioesterase"/>
    <property type="match status" value="1"/>
</dbReference>
<evidence type="ECO:0000256" key="13">
    <source>
        <dbReference type="ARBA" id="ARBA00025049"/>
    </source>
</evidence>
<dbReference type="InterPro" id="IPR020568">
    <property type="entry name" value="Ribosomal_Su5_D2-typ_SF"/>
</dbReference>
<dbReference type="SUPFAM" id="SSF54211">
    <property type="entry name" value="Ribosomal protein S5 domain 2-like"/>
    <property type="match status" value="2"/>
</dbReference>
<dbReference type="GO" id="GO:0005737">
    <property type="term" value="C:cytoplasm"/>
    <property type="evidence" value="ECO:0007669"/>
    <property type="project" value="UniProtKB-SubCell"/>
</dbReference>
<dbReference type="CDD" id="cd01288">
    <property type="entry name" value="FabZ"/>
    <property type="match status" value="1"/>
</dbReference>
<dbReference type="FunFam" id="3.10.129.10:FF:000001">
    <property type="entry name" value="3-hydroxyacyl-[acyl-carrier-protein] dehydratase FabZ"/>
    <property type="match status" value="1"/>
</dbReference>
<gene>
    <name evidence="14" type="ORF">METZ01_LOCUS111053</name>
</gene>
<evidence type="ECO:0000256" key="12">
    <source>
        <dbReference type="ARBA" id="ARBA00024535"/>
    </source>
</evidence>
<dbReference type="AlphaFoldDB" id="A0A381X087"/>
<dbReference type="NCBIfam" id="TIGR00325">
    <property type="entry name" value="lpxC"/>
    <property type="match status" value="1"/>
</dbReference>
<dbReference type="GO" id="GO:0016020">
    <property type="term" value="C:membrane"/>
    <property type="evidence" value="ECO:0007669"/>
    <property type="project" value="GOC"/>
</dbReference>
<dbReference type="Gene3D" id="3.30.230.20">
    <property type="entry name" value="lpxc deacetylase, domain 1"/>
    <property type="match status" value="1"/>
</dbReference>
<keyword evidence="9" id="KW-0862">Zinc</keyword>
<keyword evidence="7" id="KW-0479">Metal-binding</keyword>
<evidence type="ECO:0000256" key="11">
    <source>
        <dbReference type="ARBA" id="ARBA00023239"/>
    </source>
</evidence>
<feature type="non-terminal residue" evidence="14">
    <location>
        <position position="413"/>
    </location>
</feature>
<evidence type="ECO:0000256" key="10">
    <source>
        <dbReference type="ARBA" id="ARBA00023098"/>
    </source>
</evidence>
<dbReference type="PANTHER" id="PTHR33694:SF1">
    <property type="entry name" value="UDP-3-O-ACYL-N-ACETYLGLUCOSAMINE DEACETYLASE 1, MITOCHONDRIAL-RELATED"/>
    <property type="match status" value="1"/>
</dbReference>
<name>A0A381X087_9ZZZZ</name>
<protein>
    <submittedName>
        <fullName evidence="14">Uncharacterized protein</fullName>
    </submittedName>
</protein>
<proteinExistence type="inferred from homology"/>
<dbReference type="Pfam" id="PF07977">
    <property type="entry name" value="FabA"/>
    <property type="match status" value="1"/>
</dbReference>
<evidence type="ECO:0000256" key="4">
    <source>
        <dbReference type="ARBA" id="ARBA00022490"/>
    </source>
</evidence>
<dbReference type="InterPro" id="IPR029069">
    <property type="entry name" value="HotDog_dom_sf"/>
</dbReference>
<dbReference type="NCBIfam" id="NF000582">
    <property type="entry name" value="PRK00006.1"/>
    <property type="match status" value="1"/>
</dbReference>
<dbReference type="GO" id="GO:0046872">
    <property type="term" value="F:metal ion binding"/>
    <property type="evidence" value="ECO:0007669"/>
    <property type="project" value="UniProtKB-KW"/>
</dbReference>
<organism evidence="14">
    <name type="scientific">marine metagenome</name>
    <dbReference type="NCBI Taxonomy" id="408172"/>
    <lineage>
        <taxon>unclassified sequences</taxon>
        <taxon>metagenomes</taxon>
        <taxon>ecological metagenomes</taxon>
    </lineage>
</organism>
<dbReference type="GO" id="GO:0103117">
    <property type="term" value="F:UDP-3-O-acyl-N-acetylglucosamine deacetylase activity"/>
    <property type="evidence" value="ECO:0007669"/>
    <property type="project" value="UniProtKB-EC"/>
</dbReference>
<keyword evidence="10" id="KW-0443">Lipid metabolism</keyword>
<evidence type="ECO:0000256" key="7">
    <source>
        <dbReference type="ARBA" id="ARBA00022723"/>
    </source>
</evidence>
<dbReference type="InterPro" id="IPR010084">
    <property type="entry name" value="FabZ"/>
</dbReference>
<comment type="pathway">
    <text evidence="3">Glycolipid biosynthesis; lipid IV(A) biosynthesis; lipid IV(A) from (3R)-3-hydroxytetradecanoyl-[acyl-carrier-protein] and UDP-N-acetyl-alpha-D-glucosamine: step 2/6.</text>
</comment>
<evidence type="ECO:0000256" key="9">
    <source>
        <dbReference type="ARBA" id="ARBA00022833"/>
    </source>
</evidence>
<dbReference type="NCBIfam" id="TIGR01750">
    <property type="entry name" value="fabZ"/>
    <property type="match status" value="1"/>
</dbReference>
<keyword evidence="11" id="KW-0456">Lyase</keyword>
<comment type="cofactor">
    <cofactor evidence="1">
        <name>Zn(2+)</name>
        <dbReference type="ChEBI" id="CHEBI:29105"/>
    </cofactor>
</comment>
<keyword evidence="8" id="KW-0378">Hydrolase</keyword>
<evidence type="ECO:0000313" key="14">
    <source>
        <dbReference type="EMBL" id="SVA58199.1"/>
    </source>
</evidence>
<dbReference type="InterPro" id="IPR013114">
    <property type="entry name" value="FabA_FabZ"/>
</dbReference>
<dbReference type="Gene3D" id="3.30.1700.10">
    <property type="entry name" value="lpxc deacetylase, domain 2"/>
    <property type="match status" value="1"/>
</dbReference>
<comment type="function">
    <text evidence="13">Involved in unsaturated fatty acids biosynthesis. Catalyzes the dehydration of short chain beta-hydroxyacyl-ACPs and long chain saturated and unsaturated beta-hydroxyacyl-ACPs.</text>
</comment>
<evidence type="ECO:0000256" key="5">
    <source>
        <dbReference type="ARBA" id="ARBA00022516"/>
    </source>
</evidence>
<dbReference type="Pfam" id="PF03331">
    <property type="entry name" value="LpxC"/>
    <property type="match status" value="1"/>
</dbReference>
<keyword evidence="6" id="KW-0441">Lipid A biosynthesis</keyword>
<comment type="subcellular location">
    <subcellularLocation>
        <location evidence="2">Cytoplasm</location>
    </subcellularLocation>
</comment>
<dbReference type="InterPro" id="IPR004463">
    <property type="entry name" value="UDP-acyl_GlcNac_deAcase"/>
</dbReference>
<dbReference type="InterPro" id="IPR015870">
    <property type="entry name" value="UDP-acyl_N-AcGlcN_deAcase_N"/>
</dbReference>
<keyword evidence="4" id="KW-0963">Cytoplasm</keyword>
<evidence type="ECO:0000256" key="1">
    <source>
        <dbReference type="ARBA" id="ARBA00001947"/>
    </source>
</evidence>
<dbReference type="PANTHER" id="PTHR33694">
    <property type="entry name" value="UDP-3-O-ACYL-N-ACETYLGLUCOSAMINE DEACETYLASE 1, MITOCHONDRIAL-RELATED"/>
    <property type="match status" value="1"/>
</dbReference>
<dbReference type="EMBL" id="UINC01013478">
    <property type="protein sequence ID" value="SVA58199.1"/>
    <property type="molecule type" value="Genomic_DNA"/>
</dbReference>
<evidence type="ECO:0000256" key="6">
    <source>
        <dbReference type="ARBA" id="ARBA00022556"/>
    </source>
</evidence>
<dbReference type="GO" id="GO:0016836">
    <property type="term" value="F:hydro-lyase activity"/>
    <property type="evidence" value="ECO:0007669"/>
    <property type="project" value="InterPro"/>
</dbReference>
<dbReference type="SUPFAM" id="SSF54637">
    <property type="entry name" value="Thioesterase/thiol ester dehydrase-isomerase"/>
    <property type="match status" value="1"/>
</dbReference>
<comment type="catalytic activity">
    <reaction evidence="12">
        <text>a UDP-3-O-[(3R)-3-hydroxyacyl]-N-acetyl-alpha-D-glucosamine + H2O = a UDP-3-O-[(3R)-3-hydroxyacyl]-alpha-D-glucosamine + acetate</text>
        <dbReference type="Rhea" id="RHEA:67816"/>
        <dbReference type="ChEBI" id="CHEBI:15377"/>
        <dbReference type="ChEBI" id="CHEBI:30089"/>
        <dbReference type="ChEBI" id="CHEBI:137740"/>
        <dbReference type="ChEBI" id="CHEBI:173225"/>
        <dbReference type="EC" id="3.5.1.108"/>
    </reaction>
</comment>
<evidence type="ECO:0000256" key="3">
    <source>
        <dbReference type="ARBA" id="ARBA00005002"/>
    </source>
</evidence>
<sequence>MAKQRTLTKEISISGKGLMLGQPVATTIKPAPENYGIVFRRMDLDGTPALKACPENYQADLPRCTSIGDGHTKVNSVEHLLSALGGTGIDNAQIDVEGPELPSLDGSSLPYVERIMDVGVAEQNSDKKFINLQSPISVDDGERQLVLLPSSHFQITFVYDHPQLPTQMATFTITPETYISEIAPSRSFCLASEVDILKELGIGHGASYENVVVVEDDGSASSELRFSDEFVRHKILDLIGDFYLAGQLPKANVIAIKSGHEIHAELVMSLAEARLIDSSSVVRCSVEAKDIYQILPHRFPMCMVDRVIEYENGKRAVGVKNLSFNEQFFQGHFPQEPVMPGVLQIEGLAQLAAWLVLQEIGQGNQIGYFASINEAKFRKPVVPGDQLRLEVEVIRKRRSFVRVSGKTFVGTEV</sequence>
<dbReference type="GO" id="GO:0009245">
    <property type="term" value="P:lipid A biosynthetic process"/>
    <property type="evidence" value="ECO:0007669"/>
    <property type="project" value="UniProtKB-KW"/>
</dbReference>
<dbReference type="HAMAP" id="MF_00388">
    <property type="entry name" value="LpxC"/>
    <property type="match status" value="1"/>
</dbReference>
<accession>A0A381X087</accession>
<reference evidence="14" key="1">
    <citation type="submission" date="2018-05" db="EMBL/GenBank/DDBJ databases">
        <authorList>
            <person name="Lanie J.A."/>
            <person name="Ng W.-L."/>
            <person name="Kazmierczak K.M."/>
            <person name="Andrzejewski T.M."/>
            <person name="Davidsen T.M."/>
            <person name="Wayne K.J."/>
            <person name="Tettelin H."/>
            <person name="Glass J.I."/>
            <person name="Rusch D."/>
            <person name="Podicherti R."/>
            <person name="Tsui H.-C.T."/>
            <person name="Winkler M.E."/>
        </authorList>
    </citation>
    <scope>NUCLEOTIDE SEQUENCE</scope>
</reference>
<dbReference type="InterPro" id="IPR011334">
    <property type="entry name" value="UDP-acyl_GlcNac_deAcase_C"/>
</dbReference>
<evidence type="ECO:0000256" key="8">
    <source>
        <dbReference type="ARBA" id="ARBA00022801"/>
    </source>
</evidence>
<dbReference type="GO" id="GO:0006633">
    <property type="term" value="P:fatty acid biosynthetic process"/>
    <property type="evidence" value="ECO:0007669"/>
    <property type="project" value="InterPro"/>
</dbReference>
<dbReference type="UniPathway" id="UPA00359">
    <property type="reaction ID" value="UER00478"/>
</dbReference>